<keyword evidence="1" id="KW-0548">Nucleotidyltransferase</keyword>
<evidence type="ECO:0000313" key="1">
    <source>
        <dbReference type="EMBL" id="GBP39726.1"/>
    </source>
</evidence>
<evidence type="ECO:0000313" key="2">
    <source>
        <dbReference type="Proteomes" id="UP000299102"/>
    </source>
</evidence>
<dbReference type="Proteomes" id="UP000299102">
    <property type="component" value="Unassembled WGS sequence"/>
</dbReference>
<gene>
    <name evidence="1" type="ORF">EVAR_23051_1</name>
</gene>
<keyword evidence="1" id="KW-0808">Transferase</keyword>
<dbReference type="EMBL" id="BGZK01000370">
    <property type="protein sequence ID" value="GBP39726.1"/>
    <property type="molecule type" value="Genomic_DNA"/>
</dbReference>
<organism evidence="1 2">
    <name type="scientific">Eumeta variegata</name>
    <name type="common">Bagworm moth</name>
    <name type="synonym">Eumeta japonica</name>
    <dbReference type="NCBI Taxonomy" id="151549"/>
    <lineage>
        <taxon>Eukaryota</taxon>
        <taxon>Metazoa</taxon>
        <taxon>Ecdysozoa</taxon>
        <taxon>Arthropoda</taxon>
        <taxon>Hexapoda</taxon>
        <taxon>Insecta</taxon>
        <taxon>Pterygota</taxon>
        <taxon>Neoptera</taxon>
        <taxon>Endopterygota</taxon>
        <taxon>Lepidoptera</taxon>
        <taxon>Glossata</taxon>
        <taxon>Ditrysia</taxon>
        <taxon>Tineoidea</taxon>
        <taxon>Psychidae</taxon>
        <taxon>Oiketicinae</taxon>
        <taxon>Eumeta</taxon>
    </lineage>
</organism>
<keyword evidence="1" id="KW-0695">RNA-directed DNA polymerase</keyword>
<sequence>MPNSPPAATRQRLDLETFQTFLETLHLGSSFATAADVEATVNLLVNRIREAQSRATALLLSPTSRRVTSAPFEERYARDISVCGNSWTLYPKGDLFITPVALHRTVLRLPKKKAPGSDGISTATLKHFPRRAMMAMNRVFYGILRTDHFPETWKGENHHEPKSGEGSM</sequence>
<comment type="caution">
    <text evidence="1">The sequence shown here is derived from an EMBL/GenBank/DDBJ whole genome shotgun (WGS) entry which is preliminary data.</text>
</comment>
<proteinExistence type="predicted"/>
<name>A0A4C1VL55_EUMVA</name>
<dbReference type="GO" id="GO:0003964">
    <property type="term" value="F:RNA-directed DNA polymerase activity"/>
    <property type="evidence" value="ECO:0007669"/>
    <property type="project" value="UniProtKB-KW"/>
</dbReference>
<protein>
    <submittedName>
        <fullName evidence="1">Probable RNA-directed DNA polymerase from transposon X-element</fullName>
    </submittedName>
</protein>
<keyword evidence="2" id="KW-1185">Reference proteome</keyword>
<accession>A0A4C1VL55</accession>
<dbReference type="OrthoDB" id="10020599at2759"/>
<reference evidence="1 2" key="1">
    <citation type="journal article" date="2019" name="Commun. Biol.">
        <title>The bagworm genome reveals a unique fibroin gene that provides high tensile strength.</title>
        <authorList>
            <person name="Kono N."/>
            <person name="Nakamura H."/>
            <person name="Ohtoshi R."/>
            <person name="Tomita M."/>
            <person name="Numata K."/>
            <person name="Arakawa K."/>
        </authorList>
    </citation>
    <scope>NUCLEOTIDE SEQUENCE [LARGE SCALE GENOMIC DNA]</scope>
</reference>
<dbReference type="AlphaFoldDB" id="A0A4C1VL55"/>